<dbReference type="Proteomes" id="UP000199393">
    <property type="component" value="Chromosome I"/>
</dbReference>
<feature type="signal peptide" evidence="2">
    <location>
        <begin position="1"/>
        <end position="35"/>
    </location>
</feature>
<protein>
    <submittedName>
        <fullName evidence="3">LVIVD repeat-containing protein</fullName>
    </submittedName>
</protein>
<evidence type="ECO:0000256" key="1">
    <source>
        <dbReference type="SAM" id="MobiDB-lite"/>
    </source>
</evidence>
<dbReference type="STRING" id="307121.GA0070620_1750"/>
<dbReference type="AlphaFoldDB" id="A0A1C3N0Z2"/>
<name>A0A1C3N0Z2_9ACTN</name>
<dbReference type="OrthoDB" id="4300819at2"/>
<dbReference type="SUPFAM" id="SSF75011">
    <property type="entry name" value="3-carboxy-cis,cis-mucoante lactonizing enzyme"/>
    <property type="match status" value="1"/>
</dbReference>
<sequence>MIRPPMPRLRQLRVVSLAAAGLLVASIVAAPPSSAQTAPQSAPSTTSTTNTIPGVDEIVSSPNLRQIANVPKVAPLDATNSDIAFQGKYAFAGNYNGFVIYDISRPSAPTVVSRVFCPGSQNDISVEGNLLFLSTDSSRSDDSCNSTAQGANVKESWEGMKIFDISNKANPRYIKSVETACGSHTHTLVPGKDRKNVYLYVSSYSPRAEFPDCQPPHDSISIIKVPLKKPTDAAVVATPNLFPDGGFPGSETGSATTGCHDITVYPSKDLAAGACMGDGILMDIRNREAPRVINRVRDTVNFAFWHSATFNNAGTKVIFTDELGGGGAATCNEAIGPDRGADAIYDITGRGDRRTMVFKSYYKIPRVNADTENCVAHNGSLIPVLGRDIMVQAWYQGGISVWDFTDSANPKEIAFWERGPLSADQFVGGGTWSAYYYNGHIYSNDMVKGLDVLKLTDWRTWTAELVRFKDLNVQTQGHYPGR</sequence>
<dbReference type="InterPro" id="IPR013211">
    <property type="entry name" value="LVIVD"/>
</dbReference>
<organism evidence="3 4">
    <name type="scientific">Micromonospora krabiensis</name>
    <dbReference type="NCBI Taxonomy" id="307121"/>
    <lineage>
        <taxon>Bacteria</taxon>
        <taxon>Bacillati</taxon>
        <taxon>Actinomycetota</taxon>
        <taxon>Actinomycetes</taxon>
        <taxon>Micromonosporales</taxon>
        <taxon>Micromonosporaceae</taxon>
        <taxon>Micromonospora</taxon>
    </lineage>
</organism>
<keyword evidence="4" id="KW-1185">Reference proteome</keyword>
<proteinExistence type="predicted"/>
<feature type="region of interest" description="Disordered" evidence="1">
    <location>
        <begin position="34"/>
        <end position="54"/>
    </location>
</feature>
<evidence type="ECO:0000313" key="3">
    <source>
        <dbReference type="EMBL" id="SBV26263.1"/>
    </source>
</evidence>
<keyword evidence="2" id="KW-0732">Signal</keyword>
<evidence type="ECO:0000256" key="2">
    <source>
        <dbReference type="SAM" id="SignalP"/>
    </source>
</evidence>
<evidence type="ECO:0000313" key="4">
    <source>
        <dbReference type="Proteomes" id="UP000199393"/>
    </source>
</evidence>
<feature type="chain" id="PRO_5008678552" evidence="2">
    <location>
        <begin position="36"/>
        <end position="482"/>
    </location>
</feature>
<dbReference type="RefSeq" id="WP_091589389.1">
    <property type="nucleotide sequence ID" value="NZ_JBHRWG010000003.1"/>
</dbReference>
<gene>
    <name evidence="3" type="ORF">GA0070620_1750</name>
</gene>
<reference evidence="4" key="1">
    <citation type="submission" date="2016-06" db="EMBL/GenBank/DDBJ databases">
        <authorList>
            <person name="Varghese N."/>
        </authorList>
    </citation>
    <scope>NUCLEOTIDE SEQUENCE [LARGE SCALE GENOMIC DNA]</scope>
    <source>
        <strain evidence="4">DSM 45344</strain>
    </source>
</reference>
<accession>A0A1C3N0Z2</accession>
<dbReference type="PATRIC" id="fig|307121.4.peg.1794"/>
<dbReference type="Pfam" id="PF08309">
    <property type="entry name" value="LVIVD"/>
    <property type="match status" value="2"/>
</dbReference>
<dbReference type="EMBL" id="LT598496">
    <property type="protein sequence ID" value="SBV26263.1"/>
    <property type="molecule type" value="Genomic_DNA"/>
</dbReference>
<feature type="compositionally biased region" description="Low complexity" evidence="1">
    <location>
        <begin position="34"/>
        <end position="49"/>
    </location>
</feature>